<dbReference type="GO" id="GO:0005506">
    <property type="term" value="F:iron ion binding"/>
    <property type="evidence" value="ECO:0007669"/>
    <property type="project" value="InterPro"/>
</dbReference>
<dbReference type="InterPro" id="IPR002401">
    <property type="entry name" value="Cyt_P450_E_grp-I"/>
</dbReference>
<keyword evidence="7 13" id="KW-0479">Metal-binding</keyword>
<dbReference type="OrthoDB" id="1470350at2759"/>
<evidence type="ECO:0000256" key="8">
    <source>
        <dbReference type="ARBA" id="ARBA00022989"/>
    </source>
</evidence>
<feature type="binding site" description="axial binding residue" evidence="13">
    <location>
        <position position="324"/>
    </location>
    <ligand>
        <name>heme</name>
        <dbReference type="ChEBI" id="CHEBI:30413"/>
    </ligand>
    <ligandPart>
        <name>Fe</name>
        <dbReference type="ChEBI" id="CHEBI:18248"/>
    </ligandPart>
</feature>
<comment type="subcellular location">
    <subcellularLocation>
        <location evidence="2">Membrane</location>
        <topology evidence="2">Single-pass membrane protein</topology>
    </subcellularLocation>
</comment>
<evidence type="ECO:0000256" key="6">
    <source>
        <dbReference type="ARBA" id="ARBA00022692"/>
    </source>
</evidence>
<evidence type="ECO:0000256" key="13">
    <source>
        <dbReference type="PIRSR" id="PIRSR602401-1"/>
    </source>
</evidence>
<dbReference type="InterPro" id="IPR036396">
    <property type="entry name" value="Cyt_P450_sf"/>
</dbReference>
<dbReference type="GO" id="GO:0016020">
    <property type="term" value="C:membrane"/>
    <property type="evidence" value="ECO:0007669"/>
    <property type="project" value="UniProtKB-SubCell"/>
</dbReference>
<evidence type="ECO:0000313" key="14">
    <source>
        <dbReference type="EMBL" id="KDQ57973.1"/>
    </source>
</evidence>
<keyword evidence="9" id="KW-0560">Oxidoreductase</keyword>
<comment type="pathway">
    <text evidence="3">Secondary metabolite biosynthesis.</text>
</comment>
<dbReference type="SUPFAM" id="SSF48264">
    <property type="entry name" value="Cytochrome P450"/>
    <property type="match status" value="1"/>
</dbReference>
<keyword evidence="10 13" id="KW-0408">Iron</keyword>
<sequence length="388" mass="43788">MLPHLANELAGRRKHRHLTTQYLNYRAVDTYTHVLDFEADVLMKELFIQGNAGASPLNPQVCSFFFTEEALTLLTDSIKDELVKTALHLSCKFMNCTSPISNLVDFVPFLQKILTFMSSHGHHLHGGLMGTYGGLIKDIEVRMNCGEDVPDCLAKSMILAQEEEGLDDKDMAILASAFMIGGVETTAAIMQWFSAAYPEIQAKAHAELDCVIGQDCMPSIDDEKNLPYIHAIVKEVKRCHNPFWLGTPHFSTEDFRYNGYLILKDIMVVLNTYTMHNDPACHPEPETFNPDRYINNSTTSAESANLANANEQDHWMFGASHRICPGMIVAECEIWLTIAWMLWCFRMEAIPSEPIDLKEYNRLSGCSPMPFRIKCIPCDDNIAKVLEL</sequence>
<dbReference type="Gene3D" id="1.10.630.10">
    <property type="entry name" value="Cytochrome P450"/>
    <property type="match status" value="1"/>
</dbReference>
<dbReference type="InterPro" id="IPR001128">
    <property type="entry name" value="Cyt_P450"/>
</dbReference>
<dbReference type="STRING" id="933084.A0A067PT36"/>
<dbReference type="Pfam" id="PF00067">
    <property type="entry name" value="p450"/>
    <property type="match status" value="1"/>
</dbReference>
<evidence type="ECO:0000256" key="2">
    <source>
        <dbReference type="ARBA" id="ARBA00004167"/>
    </source>
</evidence>
<evidence type="ECO:0000256" key="10">
    <source>
        <dbReference type="ARBA" id="ARBA00023004"/>
    </source>
</evidence>
<reference evidence="15" key="1">
    <citation type="journal article" date="2014" name="Proc. Natl. Acad. Sci. U.S.A.">
        <title>Extensive sampling of basidiomycete genomes demonstrates inadequacy of the white-rot/brown-rot paradigm for wood decay fungi.</title>
        <authorList>
            <person name="Riley R."/>
            <person name="Salamov A.A."/>
            <person name="Brown D.W."/>
            <person name="Nagy L.G."/>
            <person name="Floudas D."/>
            <person name="Held B.W."/>
            <person name="Levasseur A."/>
            <person name="Lombard V."/>
            <person name="Morin E."/>
            <person name="Otillar R."/>
            <person name="Lindquist E.A."/>
            <person name="Sun H."/>
            <person name="LaButti K.M."/>
            <person name="Schmutz J."/>
            <person name="Jabbour D."/>
            <person name="Luo H."/>
            <person name="Baker S.E."/>
            <person name="Pisabarro A.G."/>
            <person name="Walton J.D."/>
            <person name="Blanchette R.A."/>
            <person name="Henrissat B."/>
            <person name="Martin F."/>
            <person name="Cullen D."/>
            <person name="Hibbett D.S."/>
            <person name="Grigoriev I.V."/>
        </authorList>
    </citation>
    <scope>NUCLEOTIDE SEQUENCE [LARGE SCALE GENOMIC DNA]</scope>
    <source>
        <strain evidence="15">MUCL 33604</strain>
    </source>
</reference>
<dbReference type="PANTHER" id="PTHR46300:SF2">
    <property type="entry name" value="CYTOCHROME P450 MONOOXYGENASE ALNH-RELATED"/>
    <property type="match status" value="1"/>
</dbReference>
<evidence type="ECO:0000256" key="11">
    <source>
        <dbReference type="ARBA" id="ARBA00023033"/>
    </source>
</evidence>
<keyword evidence="11" id="KW-0503">Monooxygenase</keyword>
<dbReference type="PANTHER" id="PTHR46300">
    <property type="entry name" value="P450, PUTATIVE (EUROFUNG)-RELATED-RELATED"/>
    <property type="match status" value="1"/>
</dbReference>
<evidence type="ECO:0000313" key="15">
    <source>
        <dbReference type="Proteomes" id="UP000027265"/>
    </source>
</evidence>
<dbReference type="GO" id="GO:0020037">
    <property type="term" value="F:heme binding"/>
    <property type="evidence" value="ECO:0007669"/>
    <property type="project" value="InterPro"/>
</dbReference>
<evidence type="ECO:0008006" key="16">
    <source>
        <dbReference type="Google" id="ProtNLM"/>
    </source>
</evidence>
<dbReference type="InterPro" id="IPR050364">
    <property type="entry name" value="Cytochrome_P450_fung"/>
</dbReference>
<evidence type="ECO:0000256" key="12">
    <source>
        <dbReference type="ARBA" id="ARBA00023136"/>
    </source>
</evidence>
<dbReference type="PRINTS" id="PR00463">
    <property type="entry name" value="EP450I"/>
</dbReference>
<keyword evidence="8" id="KW-1133">Transmembrane helix</keyword>
<dbReference type="GO" id="GO:0016705">
    <property type="term" value="F:oxidoreductase activity, acting on paired donors, with incorporation or reduction of molecular oxygen"/>
    <property type="evidence" value="ECO:0007669"/>
    <property type="project" value="InterPro"/>
</dbReference>
<dbReference type="AlphaFoldDB" id="A0A067PT36"/>
<dbReference type="HOGENOM" id="CLU_001570_2_1_1"/>
<accession>A0A067PT36</accession>
<dbReference type="EMBL" id="KL197718">
    <property type="protein sequence ID" value="KDQ57973.1"/>
    <property type="molecule type" value="Genomic_DNA"/>
</dbReference>
<gene>
    <name evidence="14" type="ORF">JAAARDRAFT_193457</name>
</gene>
<evidence type="ECO:0000256" key="3">
    <source>
        <dbReference type="ARBA" id="ARBA00005179"/>
    </source>
</evidence>
<protein>
    <recommendedName>
        <fullName evidence="16">Cytochrome P450</fullName>
    </recommendedName>
</protein>
<name>A0A067PT36_9AGAM</name>
<keyword evidence="5 13" id="KW-0349">Heme</keyword>
<evidence type="ECO:0000256" key="4">
    <source>
        <dbReference type="ARBA" id="ARBA00010617"/>
    </source>
</evidence>
<evidence type="ECO:0000256" key="1">
    <source>
        <dbReference type="ARBA" id="ARBA00001971"/>
    </source>
</evidence>
<comment type="similarity">
    <text evidence="4">Belongs to the cytochrome P450 family.</text>
</comment>
<keyword evidence="6" id="KW-0812">Transmembrane</keyword>
<proteinExistence type="inferred from homology"/>
<evidence type="ECO:0000256" key="5">
    <source>
        <dbReference type="ARBA" id="ARBA00022617"/>
    </source>
</evidence>
<dbReference type="InParanoid" id="A0A067PT36"/>
<dbReference type="GO" id="GO:0004497">
    <property type="term" value="F:monooxygenase activity"/>
    <property type="evidence" value="ECO:0007669"/>
    <property type="project" value="UniProtKB-KW"/>
</dbReference>
<evidence type="ECO:0000256" key="9">
    <source>
        <dbReference type="ARBA" id="ARBA00023002"/>
    </source>
</evidence>
<dbReference type="Proteomes" id="UP000027265">
    <property type="component" value="Unassembled WGS sequence"/>
</dbReference>
<comment type="cofactor">
    <cofactor evidence="1 13">
        <name>heme</name>
        <dbReference type="ChEBI" id="CHEBI:30413"/>
    </cofactor>
</comment>
<keyword evidence="12" id="KW-0472">Membrane</keyword>
<organism evidence="14 15">
    <name type="scientific">Jaapia argillacea MUCL 33604</name>
    <dbReference type="NCBI Taxonomy" id="933084"/>
    <lineage>
        <taxon>Eukaryota</taxon>
        <taxon>Fungi</taxon>
        <taxon>Dikarya</taxon>
        <taxon>Basidiomycota</taxon>
        <taxon>Agaricomycotina</taxon>
        <taxon>Agaricomycetes</taxon>
        <taxon>Agaricomycetidae</taxon>
        <taxon>Jaapiales</taxon>
        <taxon>Jaapiaceae</taxon>
        <taxon>Jaapia</taxon>
    </lineage>
</organism>
<evidence type="ECO:0000256" key="7">
    <source>
        <dbReference type="ARBA" id="ARBA00022723"/>
    </source>
</evidence>
<keyword evidence="15" id="KW-1185">Reference proteome</keyword>